<dbReference type="InterPro" id="IPR036388">
    <property type="entry name" value="WH-like_DNA-bd_sf"/>
</dbReference>
<evidence type="ECO:0000256" key="1">
    <source>
        <dbReference type="ARBA" id="ARBA00023015"/>
    </source>
</evidence>
<dbReference type="PANTHER" id="PTHR42756">
    <property type="entry name" value="TRANSCRIPTIONAL REGULATOR, MARR"/>
    <property type="match status" value="1"/>
</dbReference>
<dbReference type="SMART" id="SM00347">
    <property type="entry name" value="HTH_MARR"/>
    <property type="match status" value="1"/>
</dbReference>
<name>A0ABX1J815_9PSEU</name>
<gene>
    <name evidence="5" type="ORF">HFP15_23615</name>
</gene>
<accession>A0ABX1J815</accession>
<dbReference type="PANTHER" id="PTHR42756:SF1">
    <property type="entry name" value="TRANSCRIPTIONAL REPRESSOR OF EMRAB OPERON"/>
    <property type="match status" value="1"/>
</dbReference>
<dbReference type="PROSITE" id="PS50995">
    <property type="entry name" value="HTH_MARR_2"/>
    <property type="match status" value="1"/>
</dbReference>
<evidence type="ECO:0000313" key="5">
    <source>
        <dbReference type="EMBL" id="NKQ55868.1"/>
    </source>
</evidence>
<evidence type="ECO:0000313" key="6">
    <source>
        <dbReference type="Proteomes" id="UP000715441"/>
    </source>
</evidence>
<dbReference type="Pfam" id="PF01047">
    <property type="entry name" value="MarR"/>
    <property type="match status" value="1"/>
</dbReference>
<dbReference type="Gene3D" id="1.10.10.10">
    <property type="entry name" value="Winged helix-like DNA-binding domain superfamily/Winged helix DNA-binding domain"/>
    <property type="match status" value="1"/>
</dbReference>
<dbReference type="SUPFAM" id="SSF46785">
    <property type="entry name" value="Winged helix' DNA-binding domain"/>
    <property type="match status" value="1"/>
</dbReference>
<feature type="domain" description="HTH marR-type" evidence="4">
    <location>
        <begin position="16"/>
        <end position="147"/>
    </location>
</feature>
<evidence type="ECO:0000256" key="2">
    <source>
        <dbReference type="ARBA" id="ARBA00023125"/>
    </source>
</evidence>
<dbReference type="EMBL" id="JAAXLS010000018">
    <property type="protein sequence ID" value="NKQ55868.1"/>
    <property type="molecule type" value="Genomic_DNA"/>
</dbReference>
<sequence>MTTFAVVKTRDDVAAFEVLTRALVGISLESLDVLDGQVSLPQFRLLLTLAGLGRVPSTKLAGELRQGASAVTRTVDRLAKAGLVERGTDERNRSVVTLDVTERGRRLVTDVLDRRHEMLAAVLDRMSPEHHAAAVETAVEFCRNSDHVPAVGAAGPLPL</sequence>
<dbReference type="Proteomes" id="UP000715441">
    <property type="component" value="Unassembled WGS sequence"/>
</dbReference>
<proteinExistence type="predicted"/>
<keyword evidence="1" id="KW-0805">Transcription regulation</keyword>
<keyword evidence="6" id="KW-1185">Reference proteome</keyword>
<evidence type="ECO:0000259" key="4">
    <source>
        <dbReference type="PROSITE" id="PS50995"/>
    </source>
</evidence>
<reference evidence="5 6" key="1">
    <citation type="submission" date="2020-04" db="EMBL/GenBank/DDBJ databases">
        <title>Novel species.</title>
        <authorList>
            <person name="Teo W.F.A."/>
            <person name="Lipun K."/>
            <person name="Srisuk N."/>
            <person name="Duangmal K."/>
        </authorList>
    </citation>
    <scope>NUCLEOTIDE SEQUENCE [LARGE SCALE GENOMIC DNA]</scope>
    <source>
        <strain evidence="5 6">K13G38</strain>
    </source>
</reference>
<dbReference type="InterPro" id="IPR036390">
    <property type="entry name" value="WH_DNA-bd_sf"/>
</dbReference>
<organism evidence="5 6">
    <name type="scientific">Amycolatopsis acididurans</name>
    <dbReference type="NCBI Taxonomy" id="2724524"/>
    <lineage>
        <taxon>Bacteria</taxon>
        <taxon>Bacillati</taxon>
        <taxon>Actinomycetota</taxon>
        <taxon>Actinomycetes</taxon>
        <taxon>Pseudonocardiales</taxon>
        <taxon>Pseudonocardiaceae</taxon>
        <taxon>Amycolatopsis</taxon>
    </lineage>
</organism>
<protein>
    <submittedName>
        <fullName evidence="5">MarR family transcriptional regulator</fullName>
    </submittedName>
</protein>
<keyword evidence="3" id="KW-0804">Transcription</keyword>
<dbReference type="InterPro" id="IPR000835">
    <property type="entry name" value="HTH_MarR-typ"/>
</dbReference>
<comment type="caution">
    <text evidence="5">The sequence shown here is derived from an EMBL/GenBank/DDBJ whole genome shotgun (WGS) entry which is preliminary data.</text>
</comment>
<keyword evidence="2" id="KW-0238">DNA-binding</keyword>
<evidence type="ECO:0000256" key="3">
    <source>
        <dbReference type="ARBA" id="ARBA00023163"/>
    </source>
</evidence>